<evidence type="ECO:0000313" key="2">
    <source>
        <dbReference type="Proteomes" id="UP000054047"/>
    </source>
</evidence>
<keyword evidence="2" id="KW-1185">Reference proteome</keyword>
<name>A0A0C2CFZ5_9BILA</name>
<protein>
    <submittedName>
        <fullName evidence="1">Uncharacterized protein</fullName>
    </submittedName>
</protein>
<dbReference type="AlphaFoldDB" id="A0A0C2CFZ5"/>
<dbReference type="EMBL" id="KN757495">
    <property type="protein sequence ID" value="KIH48717.1"/>
    <property type="molecule type" value="Genomic_DNA"/>
</dbReference>
<gene>
    <name evidence="1" type="ORF">ANCDUO_21210</name>
</gene>
<dbReference type="Proteomes" id="UP000054047">
    <property type="component" value="Unassembled WGS sequence"/>
</dbReference>
<sequence length="42" mass="4741">MLTGDLPWDRAARSDPSYSMWLNGELPPSLRNVDRDALGGFY</sequence>
<reference evidence="1 2" key="1">
    <citation type="submission" date="2013-12" db="EMBL/GenBank/DDBJ databases">
        <title>Draft genome of the parsitic nematode Ancylostoma duodenale.</title>
        <authorList>
            <person name="Mitreva M."/>
        </authorList>
    </citation>
    <scope>NUCLEOTIDE SEQUENCE [LARGE SCALE GENOMIC DNA]</scope>
    <source>
        <strain evidence="1 2">Zhejiang</strain>
    </source>
</reference>
<evidence type="ECO:0000313" key="1">
    <source>
        <dbReference type="EMBL" id="KIH48717.1"/>
    </source>
</evidence>
<organism evidence="1 2">
    <name type="scientific">Ancylostoma duodenale</name>
    <dbReference type="NCBI Taxonomy" id="51022"/>
    <lineage>
        <taxon>Eukaryota</taxon>
        <taxon>Metazoa</taxon>
        <taxon>Ecdysozoa</taxon>
        <taxon>Nematoda</taxon>
        <taxon>Chromadorea</taxon>
        <taxon>Rhabditida</taxon>
        <taxon>Rhabditina</taxon>
        <taxon>Rhabditomorpha</taxon>
        <taxon>Strongyloidea</taxon>
        <taxon>Ancylostomatidae</taxon>
        <taxon>Ancylostomatinae</taxon>
        <taxon>Ancylostoma</taxon>
    </lineage>
</organism>
<accession>A0A0C2CFZ5</accession>
<proteinExistence type="predicted"/>